<dbReference type="GO" id="GO:0005524">
    <property type="term" value="F:ATP binding"/>
    <property type="evidence" value="ECO:0007669"/>
    <property type="project" value="UniProtKB-UniRule"/>
</dbReference>
<keyword evidence="4" id="KW-0169">Cobalamin biosynthesis</keyword>
<reference evidence="6" key="1">
    <citation type="submission" date="2014-07" db="EMBL/GenBank/DDBJ databases">
        <authorList>
            <person name="Urmite Genomes Urmite Genomes"/>
        </authorList>
    </citation>
    <scope>NUCLEOTIDE SEQUENCE</scope>
    <source>
        <strain evidence="6">12M76_air</strain>
    </source>
</reference>
<accession>A0A078M7W4</accession>
<proteinExistence type="inferred from homology"/>
<dbReference type="Pfam" id="PF01923">
    <property type="entry name" value="Cob_adeno_trans"/>
    <property type="match status" value="1"/>
</dbReference>
<dbReference type="InterPro" id="IPR016030">
    <property type="entry name" value="CblAdoTrfase-like"/>
</dbReference>
<dbReference type="InterPro" id="IPR029499">
    <property type="entry name" value="PduO-typ"/>
</dbReference>
<dbReference type="InterPro" id="IPR036451">
    <property type="entry name" value="CblAdoTrfase-like_sf"/>
</dbReference>
<sequence length="183" mass="20616">MALKFGKNIDEMCYPFMYEAASLCDFEIITDELCGHIGAIISHLPEDMPDIATDLEHIQPLAFHINGSIRGRLAVGEADQAWLQTRLNHYKQEVADRLDGFVLPRGTPPIPQLHLARSACKKAIRAMVEVDQEGKEVPMLLPRMCNMLCNFFFVLTLVINKRRGVVEPEFVSRSYGRELAGNS</sequence>
<dbReference type="Gene3D" id="1.20.1200.10">
    <property type="entry name" value="Cobalamin adenosyltransferase-like"/>
    <property type="match status" value="1"/>
</dbReference>
<comment type="catalytic activity">
    <reaction evidence="4">
        <text>2 cob(II)alamin + reduced [electron-transfer flavoprotein] + 2 ATP = 2 adenosylcob(III)alamin + 2 triphosphate + oxidized [electron-transfer flavoprotein] + 3 H(+)</text>
        <dbReference type="Rhea" id="RHEA:28671"/>
        <dbReference type="Rhea" id="RHEA-COMP:10685"/>
        <dbReference type="Rhea" id="RHEA-COMP:10686"/>
        <dbReference type="ChEBI" id="CHEBI:15378"/>
        <dbReference type="ChEBI" id="CHEBI:16304"/>
        <dbReference type="ChEBI" id="CHEBI:18036"/>
        <dbReference type="ChEBI" id="CHEBI:18408"/>
        <dbReference type="ChEBI" id="CHEBI:30616"/>
        <dbReference type="ChEBI" id="CHEBI:57692"/>
        <dbReference type="ChEBI" id="CHEBI:58307"/>
        <dbReference type="EC" id="2.5.1.17"/>
    </reaction>
</comment>
<dbReference type="SUPFAM" id="SSF89028">
    <property type="entry name" value="Cobalamin adenosyltransferase-like"/>
    <property type="match status" value="1"/>
</dbReference>
<comment type="pathway">
    <text evidence="4">Cofactor biosynthesis; adenosylcobalamin biosynthesis; adenosylcobalamin from cob(II)yrinate a,c-diamide: step 2/7.</text>
</comment>
<gene>
    <name evidence="6" type="primary">yvqK</name>
    <name evidence="6" type="ORF">BN1049_00739</name>
</gene>
<comment type="similarity">
    <text evidence="4">Belongs to the Cob(I)alamin adenosyltransferase family.</text>
</comment>
<dbReference type="PATRIC" id="fig|1461581.3.peg.723"/>
<evidence type="ECO:0000256" key="4">
    <source>
        <dbReference type="RuleBase" id="RU366026"/>
    </source>
</evidence>
<dbReference type="RefSeq" id="WP_044498373.1">
    <property type="nucleotide sequence ID" value="NZ_LK391969.1"/>
</dbReference>
<dbReference type="GO" id="GO:0009236">
    <property type="term" value="P:cobalamin biosynthetic process"/>
    <property type="evidence" value="ECO:0007669"/>
    <property type="project" value="UniProtKB-UniRule"/>
</dbReference>
<dbReference type="GO" id="GO:0008817">
    <property type="term" value="F:corrinoid adenosyltransferase activity"/>
    <property type="evidence" value="ECO:0007669"/>
    <property type="project" value="UniProtKB-UniRule"/>
</dbReference>
<dbReference type="EC" id="2.5.1.17" evidence="4"/>
<dbReference type="PANTHER" id="PTHR12213">
    <property type="entry name" value="CORRINOID ADENOSYLTRANSFERASE"/>
    <property type="match status" value="1"/>
</dbReference>
<dbReference type="PANTHER" id="PTHR12213:SF0">
    <property type="entry name" value="CORRINOID ADENOSYLTRANSFERASE MMAB"/>
    <property type="match status" value="1"/>
</dbReference>
<feature type="domain" description="Cobalamin adenosyltransferase-like" evidence="5">
    <location>
        <begin position="30"/>
        <end position="158"/>
    </location>
</feature>
<keyword evidence="3 4" id="KW-0067">ATP-binding</keyword>
<dbReference type="OrthoDB" id="6118511at2"/>
<evidence type="ECO:0000256" key="1">
    <source>
        <dbReference type="ARBA" id="ARBA00022679"/>
    </source>
</evidence>
<dbReference type="EMBL" id="LK391969">
    <property type="protein sequence ID" value="CEF25821.1"/>
    <property type="molecule type" value="Genomic_DNA"/>
</dbReference>
<evidence type="ECO:0000256" key="2">
    <source>
        <dbReference type="ARBA" id="ARBA00022741"/>
    </source>
</evidence>
<dbReference type="EMBL" id="LM997413">
    <property type="protein sequence ID" value="CEA02384.1"/>
    <property type="molecule type" value="Genomic_DNA"/>
</dbReference>
<comment type="catalytic activity">
    <reaction evidence="4">
        <text>2 cob(II)yrinate a,c diamide + reduced [electron-transfer flavoprotein] + 2 ATP = 2 adenosylcob(III)yrinate a,c-diamide + 2 triphosphate + oxidized [electron-transfer flavoprotein] + 3 H(+)</text>
        <dbReference type="Rhea" id="RHEA:11528"/>
        <dbReference type="Rhea" id="RHEA-COMP:10685"/>
        <dbReference type="Rhea" id="RHEA-COMP:10686"/>
        <dbReference type="ChEBI" id="CHEBI:15378"/>
        <dbReference type="ChEBI" id="CHEBI:18036"/>
        <dbReference type="ChEBI" id="CHEBI:30616"/>
        <dbReference type="ChEBI" id="CHEBI:57692"/>
        <dbReference type="ChEBI" id="CHEBI:58307"/>
        <dbReference type="ChEBI" id="CHEBI:58503"/>
        <dbReference type="ChEBI" id="CHEBI:58537"/>
        <dbReference type="EC" id="2.5.1.17"/>
    </reaction>
</comment>
<evidence type="ECO:0000259" key="5">
    <source>
        <dbReference type="Pfam" id="PF01923"/>
    </source>
</evidence>
<keyword evidence="1 4" id="KW-0808">Transferase</keyword>
<dbReference type="AlphaFoldDB" id="A0A078M7W4"/>
<evidence type="ECO:0000256" key="3">
    <source>
        <dbReference type="ARBA" id="ARBA00022840"/>
    </source>
</evidence>
<organism evidence="6">
    <name type="scientific">Pseudomonas saudimassiliensis</name>
    <dbReference type="NCBI Taxonomy" id="1461581"/>
    <lineage>
        <taxon>Bacteria</taxon>
        <taxon>Pseudomonadati</taxon>
        <taxon>Pseudomonadota</taxon>
        <taxon>Gammaproteobacteria</taxon>
        <taxon>Pseudomonadales</taxon>
        <taxon>Pseudomonadaceae</taxon>
        <taxon>Pseudomonas</taxon>
    </lineage>
</organism>
<protein>
    <recommendedName>
        <fullName evidence="4">Corrinoid adenosyltransferase</fullName>
        <ecNumber evidence="4">2.5.1.17</ecNumber>
    </recommendedName>
    <alternativeName>
        <fullName evidence="4">Cob(II)alamin adenosyltransferase</fullName>
    </alternativeName>
    <alternativeName>
        <fullName evidence="4">Cob(II)yrinic acid a,c-diamide adenosyltransferase</fullName>
    </alternativeName>
    <alternativeName>
        <fullName evidence="4">Cobinamide/cobalamin adenosyltransferase</fullName>
    </alternativeName>
</protein>
<name>A0A078M7W4_9PSED</name>
<evidence type="ECO:0000313" key="6">
    <source>
        <dbReference type="EMBL" id="CEA02384.1"/>
    </source>
</evidence>
<keyword evidence="2 4" id="KW-0547">Nucleotide-binding</keyword>